<name>A0A1B7NJT0_9EURO</name>
<feature type="chain" id="PRO_5008598038" evidence="1">
    <location>
        <begin position="25"/>
        <end position="115"/>
    </location>
</feature>
<keyword evidence="3" id="KW-1185">Reference proteome</keyword>
<evidence type="ECO:0000313" key="3">
    <source>
        <dbReference type="Proteomes" id="UP000091918"/>
    </source>
</evidence>
<dbReference type="AlphaFoldDB" id="A0A1B7NJT0"/>
<proteinExistence type="predicted"/>
<protein>
    <submittedName>
        <fullName evidence="2">Uncharacterized protein</fullName>
    </submittedName>
</protein>
<dbReference type="Proteomes" id="UP000091918">
    <property type="component" value="Unassembled WGS sequence"/>
</dbReference>
<sequence length="115" mass="12649">MKLSHSVSELLLMLIPFWSHPCLSLVAPNPTQSPGPAENATDVMVSSAADRRWVWCNHDHGCFGDMQCQMVESCLHYAGGNLSLIHCGFRCWTWVVESTAVELSQPAPTAPPAKR</sequence>
<dbReference type="EMBL" id="LGUA01003468">
    <property type="protein sequence ID" value="OAX77073.1"/>
    <property type="molecule type" value="Genomic_DNA"/>
</dbReference>
<evidence type="ECO:0000313" key="2">
    <source>
        <dbReference type="EMBL" id="OAX77073.1"/>
    </source>
</evidence>
<evidence type="ECO:0000256" key="1">
    <source>
        <dbReference type="SAM" id="SignalP"/>
    </source>
</evidence>
<organism evidence="2 3">
    <name type="scientific">Emergomyces africanus</name>
    <dbReference type="NCBI Taxonomy" id="1955775"/>
    <lineage>
        <taxon>Eukaryota</taxon>
        <taxon>Fungi</taxon>
        <taxon>Dikarya</taxon>
        <taxon>Ascomycota</taxon>
        <taxon>Pezizomycotina</taxon>
        <taxon>Eurotiomycetes</taxon>
        <taxon>Eurotiomycetidae</taxon>
        <taxon>Onygenales</taxon>
        <taxon>Ajellomycetaceae</taxon>
        <taxon>Emergomyces</taxon>
    </lineage>
</organism>
<reference evidence="2 3" key="1">
    <citation type="submission" date="2015-07" db="EMBL/GenBank/DDBJ databases">
        <title>Emmonsia species relationships and genome sequence.</title>
        <authorList>
            <person name="Cuomo C.A."/>
            <person name="Schwartz I.S."/>
            <person name="Kenyon C."/>
            <person name="de Hoog G.S."/>
            <person name="Govender N.P."/>
            <person name="Botha A."/>
            <person name="Moreno L."/>
            <person name="de Vries M."/>
            <person name="Munoz J.F."/>
            <person name="Stielow J.B."/>
        </authorList>
    </citation>
    <scope>NUCLEOTIDE SEQUENCE [LARGE SCALE GENOMIC DNA]</scope>
    <source>
        <strain evidence="2 3">CBS 136260</strain>
    </source>
</reference>
<accession>A0A1B7NJT0</accession>
<feature type="signal peptide" evidence="1">
    <location>
        <begin position="1"/>
        <end position="24"/>
    </location>
</feature>
<keyword evidence="1" id="KW-0732">Signal</keyword>
<comment type="caution">
    <text evidence="2">The sequence shown here is derived from an EMBL/GenBank/DDBJ whole genome shotgun (WGS) entry which is preliminary data.</text>
</comment>
<gene>
    <name evidence="2" type="ORF">ACJ72_08632</name>
</gene>